<dbReference type="HOGENOM" id="CLU_2090283_0_0_1"/>
<feature type="non-terminal residue" evidence="1">
    <location>
        <position position="117"/>
    </location>
</feature>
<accession>F7CWD1</accession>
<name>F7CWD1_MACMU</name>
<dbReference type="Proteomes" id="UP000013456">
    <property type="component" value="Chromosome 15"/>
</dbReference>
<protein>
    <submittedName>
        <fullName evidence="1">Uncharacterized protein</fullName>
    </submittedName>
</protein>
<gene>
    <name evidence="1" type="ORF">EGK_07772</name>
</gene>
<dbReference type="AlphaFoldDB" id="F7CWD1"/>
<feature type="non-terminal residue" evidence="1">
    <location>
        <position position="1"/>
    </location>
</feature>
<dbReference type="EMBL" id="CM001267">
    <property type="protein sequence ID" value="EHH24162.1"/>
    <property type="molecule type" value="Genomic_DNA"/>
</dbReference>
<proteinExistence type="predicted"/>
<reference evidence="1" key="1">
    <citation type="journal article" date="2011" name="Nat. Biotechnol.">
        <title>Genome sequencing and comparison of two nonhuman primate animal models, the cynomolgus and Chinese rhesus macaques.</title>
        <authorList>
            <person name="Yan G."/>
            <person name="Zhang G."/>
            <person name="Fang X."/>
            <person name="Zhang Y."/>
            <person name="Li C."/>
            <person name="Ling F."/>
            <person name="Cooper D.N."/>
            <person name="Li Q."/>
            <person name="Li Y."/>
            <person name="van Gool A.J."/>
            <person name="Du H."/>
            <person name="Chen J."/>
            <person name="Chen R."/>
            <person name="Zhang P."/>
            <person name="Huang Z."/>
            <person name="Thompson J.R."/>
            <person name="Meng Y."/>
            <person name="Bai Y."/>
            <person name="Wang J."/>
            <person name="Zhuo M."/>
            <person name="Wang T."/>
            <person name="Huang Y."/>
            <person name="Wei L."/>
            <person name="Li J."/>
            <person name="Wang Z."/>
            <person name="Hu H."/>
            <person name="Yang P."/>
            <person name="Le L."/>
            <person name="Stenson P.D."/>
            <person name="Li B."/>
            <person name="Liu X."/>
            <person name="Ball E.V."/>
            <person name="An N."/>
            <person name="Huang Q."/>
            <person name="Zhang Y."/>
            <person name="Fan W."/>
            <person name="Zhang X."/>
            <person name="Li Y."/>
            <person name="Wang W."/>
            <person name="Katze M.G."/>
            <person name="Su B."/>
            <person name="Nielsen R."/>
            <person name="Yang H."/>
            <person name="Wang J."/>
            <person name="Wang X."/>
            <person name="Wang J."/>
        </authorList>
    </citation>
    <scope>NUCLEOTIDE SEQUENCE [LARGE SCALE GENOMIC DNA]</scope>
    <source>
        <strain evidence="1">CR-5</strain>
    </source>
</reference>
<sequence>LKSLVNGVTDGSWSMVGCLTGARAMERLTCCQKCYMSREKMGEKPGFLPTLPYAKVDSPISLAGSQLTREPVRVSPPTRLSRVGEKQAMDLRASSSLALVYVNMYCIRSAARGPRVL</sequence>
<organism evidence="1">
    <name type="scientific">Macaca mulatta</name>
    <name type="common">Rhesus macaque</name>
    <dbReference type="NCBI Taxonomy" id="9544"/>
    <lineage>
        <taxon>Eukaryota</taxon>
        <taxon>Metazoa</taxon>
        <taxon>Chordata</taxon>
        <taxon>Craniata</taxon>
        <taxon>Vertebrata</taxon>
        <taxon>Euteleostomi</taxon>
        <taxon>Mammalia</taxon>
        <taxon>Eutheria</taxon>
        <taxon>Euarchontoglires</taxon>
        <taxon>Primates</taxon>
        <taxon>Haplorrhini</taxon>
        <taxon>Catarrhini</taxon>
        <taxon>Cercopithecidae</taxon>
        <taxon>Cercopithecinae</taxon>
        <taxon>Macaca</taxon>
    </lineage>
</organism>
<evidence type="ECO:0000313" key="1">
    <source>
        <dbReference type="EMBL" id="EHH24162.1"/>
    </source>
</evidence>